<evidence type="ECO:0000256" key="2">
    <source>
        <dbReference type="ARBA" id="ARBA00022801"/>
    </source>
</evidence>
<dbReference type="GO" id="GO:0016787">
    <property type="term" value="F:hydrolase activity"/>
    <property type="evidence" value="ECO:0007669"/>
    <property type="project" value="UniProtKB-KW"/>
</dbReference>
<reference evidence="5" key="2">
    <citation type="journal article" date="2022" name="Microbiol. Resour. Announc.">
        <title>Metagenome Sequencing to Explore Phylogenomics of Terrestrial Cyanobacteria.</title>
        <authorList>
            <person name="Ward R.D."/>
            <person name="Stajich J.E."/>
            <person name="Johansen J.R."/>
            <person name="Huntemann M."/>
            <person name="Clum A."/>
            <person name="Foster B."/>
            <person name="Foster B."/>
            <person name="Roux S."/>
            <person name="Palaniappan K."/>
            <person name="Varghese N."/>
            <person name="Mukherjee S."/>
            <person name="Reddy T.B.K."/>
            <person name="Daum C."/>
            <person name="Copeland A."/>
            <person name="Chen I.A."/>
            <person name="Ivanova N.N."/>
            <person name="Kyrpides N.C."/>
            <person name="Shapiro N."/>
            <person name="Eloe-Fadrosh E.A."/>
            <person name="Pietrasiak N."/>
        </authorList>
    </citation>
    <scope>NUCLEOTIDE SEQUENCE</scope>
    <source>
        <strain evidence="5">UHER 2000/2452</strain>
    </source>
</reference>
<dbReference type="PANTHER" id="PTHR43046:SF2">
    <property type="entry name" value="8-OXO-DGTP DIPHOSPHATASE-RELATED"/>
    <property type="match status" value="1"/>
</dbReference>
<dbReference type="PROSITE" id="PS00893">
    <property type="entry name" value="NUDIX_BOX"/>
    <property type="match status" value="1"/>
</dbReference>
<keyword evidence="2 3" id="KW-0378">Hydrolase</keyword>
<dbReference type="InterPro" id="IPR020476">
    <property type="entry name" value="Nudix_hydrolase"/>
</dbReference>
<organism evidence="5 6">
    <name type="scientific">Drouetiella hepatica Uher 2000/2452</name>
    <dbReference type="NCBI Taxonomy" id="904376"/>
    <lineage>
        <taxon>Bacteria</taxon>
        <taxon>Bacillati</taxon>
        <taxon>Cyanobacteriota</taxon>
        <taxon>Cyanophyceae</taxon>
        <taxon>Oculatellales</taxon>
        <taxon>Oculatellaceae</taxon>
        <taxon>Drouetiella</taxon>
    </lineage>
</organism>
<dbReference type="PROSITE" id="PS51462">
    <property type="entry name" value="NUDIX"/>
    <property type="match status" value="1"/>
</dbReference>
<comment type="cofactor">
    <cofactor evidence="1">
        <name>Mg(2+)</name>
        <dbReference type="ChEBI" id="CHEBI:18420"/>
    </cofactor>
</comment>
<dbReference type="InterPro" id="IPR020084">
    <property type="entry name" value="NUDIX_hydrolase_CS"/>
</dbReference>
<accession>A0A951ULX4</accession>
<gene>
    <name evidence="5" type="ORF">KME15_10175</name>
</gene>
<dbReference type="PRINTS" id="PR00502">
    <property type="entry name" value="NUDIXFAMILY"/>
</dbReference>
<dbReference type="Proteomes" id="UP000757435">
    <property type="component" value="Unassembled WGS sequence"/>
</dbReference>
<dbReference type="Pfam" id="PF00293">
    <property type="entry name" value="NUDIX"/>
    <property type="match status" value="1"/>
</dbReference>
<comment type="caution">
    <text evidence="5">The sequence shown here is derived from an EMBL/GenBank/DDBJ whole genome shotgun (WGS) entry which is preliminary data.</text>
</comment>
<evidence type="ECO:0000313" key="6">
    <source>
        <dbReference type="Proteomes" id="UP000757435"/>
    </source>
</evidence>
<comment type="similarity">
    <text evidence="3">Belongs to the Nudix hydrolase family.</text>
</comment>
<dbReference type="PANTHER" id="PTHR43046">
    <property type="entry name" value="GDP-MANNOSE MANNOSYL HYDROLASE"/>
    <property type="match status" value="1"/>
</dbReference>
<feature type="domain" description="Nudix hydrolase" evidence="4">
    <location>
        <begin position="35"/>
        <end position="166"/>
    </location>
</feature>
<sequence length="181" mass="20148">MSESRQFPQAPAKLLKKIFQQTQGKLSKHLKATKIRKRIRGTAIVDTPQGVLLVSTNGDRFSLPGGGAEKQEKGEAAAIRELKEETGLKAISAQYLFSHVGKIRKRSSGGLARNHHEVFLIQAKGKPQPKEEIKAIAFCQFSEIPIENRVNISDSAKHIINKYWALKESGLLQALNRNQQL</sequence>
<dbReference type="EMBL" id="JAHHHD010000009">
    <property type="protein sequence ID" value="MBW4659031.1"/>
    <property type="molecule type" value="Genomic_DNA"/>
</dbReference>
<protein>
    <submittedName>
        <fullName evidence="5">NUDIX domain-containing protein</fullName>
    </submittedName>
</protein>
<evidence type="ECO:0000256" key="1">
    <source>
        <dbReference type="ARBA" id="ARBA00001946"/>
    </source>
</evidence>
<name>A0A951ULX4_9CYAN</name>
<dbReference type="Gene3D" id="3.90.79.10">
    <property type="entry name" value="Nucleoside Triphosphate Pyrophosphohydrolase"/>
    <property type="match status" value="1"/>
</dbReference>
<dbReference type="AlphaFoldDB" id="A0A951ULX4"/>
<reference evidence="5" key="1">
    <citation type="submission" date="2021-05" db="EMBL/GenBank/DDBJ databases">
        <authorList>
            <person name="Pietrasiak N."/>
            <person name="Ward R."/>
            <person name="Stajich J.E."/>
            <person name="Kurbessoian T."/>
        </authorList>
    </citation>
    <scope>NUCLEOTIDE SEQUENCE</scope>
    <source>
        <strain evidence="5">UHER 2000/2452</strain>
    </source>
</reference>
<dbReference type="SUPFAM" id="SSF55811">
    <property type="entry name" value="Nudix"/>
    <property type="match status" value="1"/>
</dbReference>
<evidence type="ECO:0000313" key="5">
    <source>
        <dbReference type="EMBL" id="MBW4659031.1"/>
    </source>
</evidence>
<evidence type="ECO:0000256" key="3">
    <source>
        <dbReference type="RuleBase" id="RU003476"/>
    </source>
</evidence>
<proteinExistence type="inferred from homology"/>
<dbReference type="InterPro" id="IPR015797">
    <property type="entry name" value="NUDIX_hydrolase-like_dom_sf"/>
</dbReference>
<evidence type="ECO:0000259" key="4">
    <source>
        <dbReference type="PROSITE" id="PS51462"/>
    </source>
</evidence>
<dbReference type="InterPro" id="IPR000086">
    <property type="entry name" value="NUDIX_hydrolase_dom"/>
</dbReference>